<dbReference type="RefSeq" id="WP_129656253.1">
    <property type="nucleotide sequence ID" value="NZ_ML142917.1"/>
</dbReference>
<dbReference type="InterPro" id="IPR006016">
    <property type="entry name" value="UspA"/>
</dbReference>
<dbReference type="PANTHER" id="PTHR46268:SF6">
    <property type="entry name" value="UNIVERSAL STRESS PROTEIN UP12"/>
    <property type="match status" value="1"/>
</dbReference>
<dbReference type="PANTHER" id="PTHR46268">
    <property type="entry name" value="STRESS RESPONSE PROTEIN NHAX"/>
    <property type="match status" value="1"/>
</dbReference>
<keyword evidence="4" id="KW-1185">Reference proteome</keyword>
<comment type="similarity">
    <text evidence="1">Belongs to the universal stress protein A family.</text>
</comment>
<comment type="caution">
    <text evidence="3">The sequence shown here is derived from an EMBL/GenBank/DDBJ whole genome shotgun (WGS) entry which is preliminary data.</text>
</comment>
<gene>
    <name evidence="3" type="ORF">DN53_07170</name>
</gene>
<dbReference type="EMBL" id="JJMP01000014">
    <property type="protein sequence ID" value="RYC50082.1"/>
    <property type="molecule type" value="Genomic_DNA"/>
</dbReference>
<evidence type="ECO:0000313" key="3">
    <source>
        <dbReference type="EMBL" id="RYC50082.1"/>
    </source>
</evidence>
<organism evidence="3 4">
    <name type="scientific">Flagellimonas olearia</name>
    <dbReference type="NCBI Taxonomy" id="552546"/>
    <lineage>
        <taxon>Bacteria</taxon>
        <taxon>Pseudomonadati</taxon>
        <taxon>Bacteroidota</taxon>
        <taxon>Flavobacteriia</taxon>
        <taxon>Flavobacteriales</taxon>
        <taxon>Flavobacteriaceae</taxon>
        <taxon>Flagellimonas</taxon>
    </lineage>
</organism>
<evidence type="ECO:0000256" key="1">
    <source>
        <dbReference type="ARBA" id="ARBA00008791"/>
    </source>
</evidence>
<dbReference type="AlphaFoldDB" id="A0A444VH43"/>
<evidence type="ECO:0000313" key="4">
    <source>
        <dbReference type="Proteomes" id="UP000290261"/>
    </source>
</evidence>
<proteinExistence type="inferred from homology"/>
<protein>
    <submittedName>
        <fullName evidence="3">Universal stress protein UspA</fullName>
    </submittedName>
</protein>
<name>A0A444VH43_9FLAO</name>
<evidence type="ECO:0000259" key="2">
    <source>
        <dbReference type="Pfam" id="PF00582"/>
    </source>
</evidence>
<dbReference type="Proteomes" id="UP000290261">
    <property type="component" value="Unassembled WGS sequence"/>
</dbReference>
<dbReference type="InterPro" id="IPR014729">
    <property type="entry name" value="Rossmann-like_a/b/a_fold"/>
</dbReference>
<dbReference type="Gene3D" id="3.40.50.620">
    <property type="entry name" value="HUPs"/>
    <property type="match status" value="2"/>
</dbReference>
<feature type="domain" description="UspA" evidence="2">
    <location>
        <begin position="205"/>
        <end position="279"/>
    </location>
</feature>
<sequence>MKNVLLLTDFSKDAWNAIFMAVKLYADMECKFHVVHTYEPKQENITGFKSSTRAGVVYQSLSEASVGQLGEVTDYLEENHKNPKHSFEKLSIAGGLVETIKDLLPRYDIDTIFMGTKGSTGAKEIFMGSNAVKVIKHIKNCSLVVVPESYDFQRLGSLVFPTEFAHFFPKNVLRPLLKLVKLWNSEVKIFHVAQTFSLLDIQKANKEILKKRFAGHPTSFHRVIIKTTVAEAIRQFAEEEKADLIVLTNYSHDFFDGLTQEPVVKKVTFRTEIPLMVLPDFEG</sequence>
<dbReference type="Pfam" id="PF00582">
    <property type="entry name" value="Usp"/>
    <property type="match status" value="2"/>
</dbReference>
<accession>A0A444VH43</accession>
<dbReference type="CDD" id="cd00293">
    <property type="entry name" value="USP-like"/>
    <property type="match status" value="2"/>
</dbReference>
<reference evidence="3 4" key="1">
    <citation type="submission" date="2014-04" db="EMBL/GenBank/DDBJ databases">
        <title>Whole genome of Muricauda olearia.</title>
        <authorList>
            <person name="Zhang X.-H."/>
            <person name="Tang K."/>
        </authorList>
    </citation>
    <scope>NUCLEOTIDE SEQUENCE [LARGE SCALE GENOMIC DNA]</scope>
    <source>
        <strain evidence="3 4">Th120</strain>
    </source>
</reference>
<dbReference type="SUPFAM" id="SSF52402">
    <property type="entry name" value="Adenine nucleotide alpha hydrolases-like"/>
    <property type="match status" value="2"/>
</dbReference>
<feature type="domain" description="UspA" evidence="2">
    <location>
        <begin position="1"/>
        <end position="147"/>
    </location>
</feature>